<feature type="compositionally biased region" description="Acidic residues" evidence="1">
    <location>
        <begin position="63"/>
        <end position="76"/>
    </location>
</feature>
<feature type="compositionally biased region" description="Basic and acidic residues" evidence="1">
    <location>
        <begin position="7"/>
        <end position="22"/>
    </location>
</feature>
<organism evidence="2 3">
    <name type="scientific">Gymnopus androsaceus JB14</name>
    <dbReference type="NCBI Taxonomy" id="1447944"/>
    <lineage>
        <taxon>Eukaryota</taxon>
        <taxon>Fungi</taxon>
        <taxon>Dikarya</taxon>
        <taxon>Basidiomycota</taxon>
        <taxon>Agaricomycotina</taxon>
        <taxon>Agaricomycetes</taxon>
        <taxon>Agaricomycetidae</taxon>
        <taxon>Agaricales</taxon>
        <taxon>Marasmiineae</taxon>
        <taxon>Omphalotaceae</taxon>
        <taxon>Gymnopus</taxon>
    </lineage>
</organism>
<feature type="compositionally biased region" description="Basic and acidic residues" evidence="1">
    <location>
        <begin position="89"/>
        <end position="100"/>
    </location>
</feature>
<evidence type="ECO:0000313" key="3">
    <source>
        <dbReference type="Proteomes" id="UP000799118"/>
    </source>
</evidence>
<protein>
    <submittedName>
        <fullName evidence="2">Uncharacterized protein</fullName>
    </submittedName>
</protein>
<gene>
    <name evidence="2" type="ORF">BT96DRAFT_74073</name>
</gene>
<dbReference type="EMBL" id="ML770540">
    <property type="protein sequence ID" value="KAE9383342.1"/>
    <property type="molecule type" value="Genomic_DNA"/>
</dbReference>
<keyword evidence="3" id="KW-1185">Reference proteome</keyword>
<sequence>MKGKTGKKNEAGAKSKATEKVKVSAPAKKAKNEPAVVEDAKPARRSARVAYKQMEAKPNPQSDDIEESQTGGEDEWEYKPTNDELLPDATKKENNQEPKKAHPQPKTIADKKAQSPQESKVPQTKVDKKAKLLFNFPLQPLCFLHDHLQVQPPPETKIPQAKAIADNQQKAVADKRTAPQPPPESTVDVSLRTLCVSADVLFPRPRRPRTTRRLLGRRISTIWLTSERNMHLAGAVSLNLLKICALSTRIWSPGDSEK</sequence>
<reference evidence="2" key="1">
    <citation type="journal article" date="2019" name="Environ. Microbiol.">
        <title>Fungal ecological strategies reflected in gene transcription - a case study of two litter decomposers.</title>
        <authorList>
            <person name="Barbi F."/>
            <person name="Kohler A."/>
            <person name="Barry K."/>
            <person name="Baskaran P."/>
            <person name="Daum C."/>
            <person name="Fauchery L."/>
            <person name="Ihrmark K."/>
            <person name="Kuo A."/>
            <person name="LaButti K."/>
            <person name="Lipzen A."/>
            <person name="Morin E."/>
            <person name="Grigoriev I.V."/>
            <person name="Henrissat B."/>
            <person name="Lindahl B."/>
            <person name="Martin F."/>
        </authorList>
    </citation>
    <scope>NUCLEOTIDE SEQUENCE</scope>
    <source>
        <strain evidence="2">JB14</strain>
    </source>
</reference>
<accession>A0A6A4GCT1</accession>
<feature type="region of interest" description="Disordered" evidence="1">
    <location>
        <begin position="1"/>
        <end position="125"/>
    </location>
</feature>
<evidence type="ECO:0000256" key="1">
    <source>
        <dbReference type="SAM" id="MobiDB-lite"/>
    </source>
</evidence>
<proteinExistence type="predicted"/>
<dbReference type="Proteomes" id="UP000799118">
    <property type="component" value="Unassembled WGS sequence"/>
</dbReference>
<evidence type="ECO:0000313" key="2">
    <source>
        <dbReference type="EMBL" id="KAE9383342.1"/>
    </source>
</evidence>
<dbReference type="AlphaFoldDB" id="A0A6A4GCT1"/>
<name>A0A6A4GCT1_9AGAR</name>